<evidence type="ECO:0000259" key="13">
    <source>
        <dbReference type="PROSITE" id="PS50002"/>
    </source>
</evidence>
<comment type="subunit">
    <text evidence="3">Forms homooligomers.</text>
</comment>
<evidence type="ECO:0000256" key="10">
    <source>
        <dbReference type="PROSITE-ProRule" id="PRU00192"/>
    </source>
</evidence>
<dbReference type="InterPro" id="IPR001452">
    <property type="entry name" value="SH3_domain"/>
</dbReference>
<sequence>MPTFGSNTNSPSLQKMEMSNGRYGGKRFAFGNIAGDPFWLGTIGIGISGWIIAFVSSIIADINEDYPNYSWWSLVYMLFCIAGVVFVVGADAVYTYHVGLTSFLGAGLVFTTSSVNSLIYYPDAAKEAAAAGFILLSIVSIIWMFYFGSQPSASHRQTLDSFALRKDRAPSRNSRAMRQSYRPETTHSGGQAQQQMYASAQLNGFETASPISGYPGGPAGAANRGSAAPYGQQQLRSEPSALSQGTNGVSAMSGTLPTNAQESSVSAPTEYPYRAKAIYSYEANPDDANEISFTKHEILEVSDVSGRWWQAKKENGDTGIAPSNYLILL</sequence>
<gene>
    <name evidence="14" type="ORF">HII31_09098</name>
</gene>
<evidence type="ECO:0000256" key="9">
    <source>
        <dbReference type="ARBA" id="ARBA00023136"/>
    </source>
</evidence>
<dbReference type="SUPFAM" id="SSF50044">
    <property type="entry name" value="SH3-domain"/>
    <property type="match status" value="1"/>
</dbReference>
<evidence type="ECO:0000256" key="12">
    <source>
        <dbReference type="SAM" id="Phobius"/>
    </source>
</evidence>
<evidence type="ECO:0000313" key="15">
    <source>
        <dbReference type="Proteomes" id="UP000660729"/>
    </source>
</evidence>
<dbReference type="Pfam" id="PF00018">
    <property type="entry name" value="SH3_1"/>
    <property type="match status" value="1"/>
</dbReference>
<dbReference type="GO" id="GO:0005886">
    <property type="term" value="C:plasma membrane"/>
    <property type="evidence" value="ECO:0007669"/>
    <property type="project" value="UniProtKB-SubCell"/>
</dbReference>
<dbReference type="Gene3D" id="2.30.30.40">
    <property type="entry name" value="SH3 Domains"/>
    <property type="match status" value="1"/>
</dbReference>
<keyword evidence="7 12" id="KW-1133">Transmembrane helix</keyword>
<evidence type="ECO:0000256" key="4">
    <source>
        <dbReference type="ARBA" id="ARBA00022443"/>
    </source>
</evidence>
<feature type="compositionally biased region" description="Polar residues" evidence="11">
    <location>
        <begin position="171"/>
        <end position="193"/>
    </location>
</feature>
<evidence type="ECO:0000256" key="7">
    <source>
        <dbReference type="ARBA" id="ARBA00022989"/>
    </source>
</evidence>
<comment type="caution">
    <text evidence="14">The sequence shown here is derived from an EMBL/GenBank/DDBJ whole genome shotgun (WGS) entry which is preliminary data.</text>
</comment>
<feature type="transmembrane region" description="Helical" evidence="12">
    <location>
        <begin position="100"/>
        <end position="121"/>
    </location>
</feature>
<name>A0A8H6REE9_9PEZI</name>
<dbReference type="InterPro" id="IPR035522">
    <property type="entry name" value="Sho1_SH3"/>
</dbReference>
<dbReference type="AlphaFoldDB" id="A0A8H6REE9"/>
<feature type="region of interest" description="Disordered" evidence="11">
    <location>
        <begin position="209"/>
        <end position="268"/>
    </location>
</feature>
<dbReference type="CDD" id="cd11855">
    <property type="entry name" value="SH3_Sho1p"/>
    <property type="match status" value="1"/>
</dbReference>
<evidence type="ECO:0000313" key="14">
    <source>
        <dbReference type="EMBL" id="KAF7189458.1"/>
    </source>
</evidence>
<feature type="transmembrane region" description="Helical" evidence="12">
    <location>
        <begin position="128"/>
        <end position="148"/>
    </location>
</feature>
<protein>
    <submittedName>
        <fullName evidence="14">High osmolarity signaling protein SHO1A</fullName>
    </submittedName>
</protein>
<keyword evidence="6 12" id="KW-0812">Transmembrane</keyword>
<evidence type="ECO:0000256" key="2">
    <source>
        <dbReference type="ARBA" id="ARBA00009739"/>
    </source>
</evidence>
<evidence type="ECO:0000256" key="6">
    <source>
        <dbReference type="ARBA" id="ARBA00022692"/>
    </source>
</evidence>
<dbReference type="Proteomes" id="UP000660729">
    <property type="component" value="Unassembled WGS sequence"/>
</dbReference>
<evidence type="ECO:0000256" key="11">
    <source>
        <dbReference type="SAM" id="MobiDB-lite"/>
    </source>
</evidence>
<dbReference type="SMART" id="SM00326">
    <property type="entry name" value="SH3"/>
    <property type="match status" value="1"/>
</dbReference>
<feature type="compositionally biased region" description="Polar residues" evidence="11">
    <location>
        <begin position="231"/>
        <end position="267"/>
    </location>
</feature>
<accession>A0A8H6REE9</accession>
<dbReference type="InterPro" id="IPR036028">
    <property type="entry name" value="SH3-like_dom_sf"/>
</dbReference>
<dbReference type="EMBL" id="JABCIY010000185">
    <property type="protein sequence ID" value="KAF7189458.1"/>
    <property type="molecule type" value="Genomic_DNA"/>
</dbReference>
<keyword evidence="5" id="KW-1003">Cell membrane</keyword>
<dbReference type="OrthoDB" id="5983572at2759"/>
<keyword evidence="8" id="KW-0346">Stress response</keyword>
<proteinExistence type="inferred from homology"/>
<reference evidence="14" key="1">
    <citation type="submission" date="2020-04" db="EMBL/GenBank/DDBJ databases">
        <title>Draft genome resource of the tomato pathogen Pseudocercospora fuligena.</title>
        <authorList>
            <person name="Zaccaron A."/>
        </authorList>
    </citation>
    <scope>NUCLEOTIDE SEQUENCE</scope>
    <source>
        <strain evidence="14">PF001</strain>
    </source>
</reference>
<comment type="subcellular location">
    <subcellularLocation>
        <location evidence="1">Cell membrane</location>
        <topology evidence="1">Multi-pass membrane protein</topology>
    </subcellularLocation>
</comment>
<dbReference type="PROSITE" id="PS50002">
    <property type="entry name" value="SH3"/>
    <property type="match status" value="1"/>
</dbReference>
<evidence type="ECO:0000256" key="5">
    <source>
        <dbReference type="ARBA" id="ARBA00022475"/>
    </source>
</evidence>
<keyword evidence="4 10" id="KW-0728">SH3 domain</keyword>
<evidence type="ECO:0000256" key="3">
    <source>
        <dbReference type="ARBA" id="ARBA00011175"/>
    </source>
</evidence>
<keyword evidence="9 12" id="KW-0472">Membrane</keyword>
<feature type="transmembrane region" description="Helical" evidence="12">
    <location>
        <begin position="38"/>
        <end position="59"/>
    </location>
</feature>
<evidence type="ECO:0000256" key="1">
    <source>
        <dbReference type="ARBA" id="ARBA00004651"/>
    </source>
</evidence>
<dbReference type="GO" id="GO:0007232">
    <property type="term" value="P:osmosensory signaling pathway via Sho1 osmosensor"/>
    <property type="evidence" value="ECO:0007669"/>
    <property type="project" value="UniProtKB-ARBA"/>
</dbReference>
<feature type="transmembrane region" description="Helical" evidence="12">
    <location>
        <begin position="71"/>
        <end position="94"/>
    </location>
</feature>
<dbReference type="FunFam" id="2.30.30.40:FF:000213">
    <property type="entry name" value="High osmolarity signaling protein SHO1"/>
    <property type="match status" value="1"/>
</dbReference>
<feature type="domain" description="SH3" evidence="13">
    <location>
        <begin position="270"/>
        <end position="329"/>
    </location>
</feature>
<feature type="region of interest" description="Disordered" evidence="11">
    <location>
        <begin position="163"/>
        <end position="193"/>
    </location>
</feature>
<keyword evidence="15" id="KW-1185">Reference proteome</keyword>
<organism evidence="14 15">
    <name type="scientific">Pseudocercospora fuligena</name>
    <dbReference type="NCBI Taxonomy" id="685502"/>
    <lineage>
        <taxon>Eukaryota</taxon>
        <taxon>Fungi</taxon>
        <taxon>Dikarya</taxon>
        <taxon>Ascomycota</taxon>
        <taxon>Pezizomycotina</taxon>
        <taxon>Dothideomycetes</taxon>
        <taxon>Dothideomycetidae</taxon>
        <taxon>Mycosphaerellales</taxon>
        <taxon>Mycosphaerellaceae</taxon>
        <taxon>Pseudocercospora</taxon>
    </lineage>
</organism>
<evidence type="ECO:0000256" key="8">
    <source>
        <dbReference type="ARBA" id="ARBA00023016"/>
    </source>
</evidence>
<comment type="similarity">
    <text evidence="2">Belongs to the SHO1 family.</text>
</comment>